<dbReference type="InterPro" id="IPR017853">
    <property type="entry name" value="GH"/>
</dbReference>
<feature type="non-terminal residue" evidence="1">
    <location>
        <position position="1"/>
    </location>
</feature>
<feature type="non-terminal residue" evidence="1">
    <location>
        <position position="308"/>
    </location>
</feature>
<dbReference type="EMBL" id="BARS01010426">
    <property type="protein sequence ID" value="GAF93439.1"/>
    <property type="molecule type" value="Genomic_DNA"/>
</dbReference>
<proteinExistence type="predicted"/>
<accession>X0TJM6</accession>
<dbReference type="SUPFAM" id="SSF51445">
    <property type="entry name" value="(Trans)glycosidases"/>
    <property type="match status" value="1"/>
</dbReference>
<sequence length="308" mass="34980">PYISLYKVYDLSVPGASPDHPFWSAVAMNDHPEWVYIGPDGERKRPFNNVYYPKMFWQSCTNNPGIADAYCRGAAGIMDQGAGGVFIDNVLPAQVCHGPEFGIHEHLYPDQDNIFSFEMALRRVRETVKGYGPDSVMMLNVGHPWDRWQGFGDCIMLESFIFNIRVRPGPGGWVGKEHYQAKQWPQILEWIEQTAPFVDRGGNIVALEYLPDDPEHAYFSYACDKLANFLWTASCNVRRDVLRTLHRCRLQRASGPLQEAEGLYYRHYPNGLVAVNPTDERISLRLPAPPGCESLADVATDEILTLRR</sequence>
<evidence type="ECO:0000313" key="1">
    <source>
        <dbReference type="EMBL" id="GAF93439.1"/>
    </source>
</evidence>
<comment type="caution">
    <text evidence="1">The sequence shown here is derived from an EMBL/GenBank/DDBJ whole genome shotgun (WGS) entry which is preliminary data.</text>
</comment>
<name>X0TJM6_9ZZZZ</name>
<dbReference type="AlphaFoldDB" id="X0TJM6"/>
<protein>
    <submittedName>
        <fullName evidence="1">Uncharacterized protein</fullName>
    </submittedName>
</protein>
<reference evidence="1" key="1">
    <citation type="journal article" date="2014" name="Front. Microbiol.">
        <title>High frequency of phylogenetically diverse reductive dehalogenase-homologous genes in deep subseafloor sedimentary metagenomes.</title>
        <authorList>
            <person name="Kawai M."/>
            <person name="Futagami T."/>
            <person name="Toyoda A."/>
            <person name="Takaki Y."/>
            <person name="Nishi S."/>
            <person name="Hori S."/>
            <person name="Arai W."/>
            <person name="Tsubouchi T."/>
            <person name="Morono Y."/>
            <person name="Uchiyama I."/>
            <person name="Ito T."/>
            <person name="Fujiyama A."/>
            <person name="Inagaki F."/>
            <person name="Takami H."/>
        </authorList>
    </citation>
    <scope>NUCLEOTIDE SEQUENCE</scope>
    <source>
        <strain evidence="1">Expedition CK06-06</strain>
    </source>
</reference>
<organism evidence="1">
    <name type="scientific">marine sediment metagenome</name>
    <dbReference type="NCBI Taxonomy" id="412755"/>
    <lineage>
        <taxon>unclassified sequences</taxon>
        <taxon>metagenomes</taxon>
        <taxon>ecological metagenomes</taxon>
    </lineage>
</organism>
<gene>
    <name evidence="1" type="ORF">S01H1_19329</name>
</gene>